<dbReference type="AlphaFoldDB" id="Q4TAN4"/>
<evidence type="ECO:0000256" key="1">
    <source>
        <dbReference type="SAM" id="MobiDB-lite"/>
    </source>
</evidence>
<feature type="compositionally biased region" description="Basic residues" evidence="1">
    <location>
        <begin position="65"/>
        <end position="75"/>
    </location>
</feature>
<dbReference type="KEGG" id="tng:GSTEN00004123G001"/>
<evidence type="ECO:0000313" key="2">
    <source>
        <dbReference type="EMBL" id="CAF90048.1"/>
    </source>
</evidence>
<feature type="region of interest" description="Disordered" evidence="1">
    <location>
        <begin position="112"/>
        <end position="137"/>
    </location>
</feature>
<feature type="non-terminal residue" evidence="2">
    <location>
        <position position="246"/>
    </location>
</feature>
<gene>
    <name evidence="2" type="ORF">GSTENG00004123001</name>
</gene>
<accession>Q4TAN4</accession>
<proteinExistence type="predicted"/>
<feature type="region of interest" description="Disordered" evidence="1">
    <location>
        <begin position="1"/>
        <end position="90"/>
    </location>
</feature>
<dbReference type="EMBL" id="CAAE01007282">
    <property type="protein sequence ID" value="CAF90048.1"/>
    <property type="molecule type" value="Genomic_DNA"/>
</dbReference>
<comment type="caution">
    <text evidence="2">The sequence shown here is derived from an EMBL/GenBank/DDBJ whole genome shotgun (WGS) entry which is preliminary data.</text>
</comment>
<protein>
    <submittedName>
        <fullName evidence="2">(spotted green pufferfish) hypothetical protein</fullName>
    </submittedName>
</protein>
<reference evidence="2" key="1">
    <citation type="journal article" date="2004" name="Nature">
        <title>Genome duplication in the teleost fish Tetraodon nigroviridis reveals the early vertebrate proto-karyotype.</title>
        <authorList>
            <person name="Jaillon O."/>
            <person name="Aury J.-M."/>
            <person name="Brunet F."/>
            <person name="Petit J.-L."/>
            <person name="Stange-Thomann N."/>
            <person name="Mauceli E."/>
            <person name="Bouneau L."/>
            <person name="Fischer C."/>
            <person name="Ozouf-Costaz C."/>
            <person name="Bernot A."/>
            <person name="Nicaud S."/>
            <person name="Jaffe D."/>
            <person name="Fisher S."/>
            <person name="Lutfalla G."/>
            <person name="Dossat C."/>
            <person name="Segurens B."/>
            <person name="Dasilva C."/>
            <person name="Salanoubat M."/>
            <person name="Levy M."/>
            <person name="Boudet N."/>
            <person name="Castellano S."/>
            <person name="Anthouard V."/>
            <person name="Jubin C."/>
            <person name="Castelli V."/>
            <person name="Katinka M."/>
            <person name="Vacherie B."/>
            <person name="Biemont C."/>
            <person name="Skalli Z."/>
            <person name="Cattolico L."/>
            <person name="Poulain J."/>
            <person name="De Berardinis V."/>
            <person name="Cruaud C."/>
            <person name="Duprat S."/>
            <person name="Brottier P."/>
            <person name="Coutanceau J.-P."/>
            <person name="Gouzy J."/>
            <person name="Parra G."/>
            <person name="Lardier G."/>
            <person name="Chapple C."/>
            <person name="McKernan K.J."/>
            <person name="McEwan P."/>
            <person name="Bosak S."/>
            <person name="Kellis M."/>
            <person name="Volff J.-N."/>
            <person name="Guigo R."/>
            <person name="Zody M.C."/>
            <person name="Mesirov J."/>
            <person name="Lindblad-Toh K."/>
            <person name="Birren B."/>
            <person name="Nusbaum C."/>
            <person name="Kahn D."/>
            <person name="Robinson-Rechavi M."/>
            <person name="Laudet V."/>
            <person name="Schachter V."/>
            <person name="Quetier F."/>
            <person name="Saurin W."/>
            <person name="Scarpelli C."/>
            <person name="Wincker P."/>
            <person name="Lander E.S."/>
            <person name="Weissenbach J."/>
            <person name="Roest Crollius H."/>
        </authorList>
    </citation>
    <scope>NUCLEOTIDE SEQUENCE [LARGE SCALE GENOMIC DNA]</scope>
</reference>
<feature type="compositionally biased region" description="Basic and acidic residues" evidence="1">
    <location>
        <begin position="201"/>
        <end position="213"/>
    </location>
</feature>
<feature type="compositionally biased region" description="Basic and acidic residues" evidence="1">
    <location>
        <begin position="38"/>
        <end position="54"/>
    </location>
</feature>
<sequence length="246" mass="27166">PQKKSEKATPRKRKLESQAGSERRNPSRKARPPENFAVEEKSEPRTCKSPKTVDVETLLKVNKSLQRKRRSHGVRKSQFDARSVDEITEEDLENIAVPQQRQDLGQGEGQLVSPVQAEDPGHQDHLPQRGLRGGQRSVLRAVSEEPLRGGRPRGAARPELVVPHLPRRVQLQFVSQEGGPLRYGQPGGVGALQRSQQRPHLPGEHSEGAAIKEDADETLLPYSSSTTLKSVVVSNQSVVFLSCAVQ</sequence>
<reference evidence="2" key="2">
    <citation type="submission" date="2004-02" db="EMBL/GenBank/DDBJ databases">
        <authorList>
            <consortium name="Genoscope"/>
            <consortium name="Whitehead Institute Centre for Genome Research"/>
        </authorList>
    </citation>
    <scope>NUCLEOTIDE SEQUENCE</scope>
</reference>
<feature type="region of interest" description="Disordered" evidence="1">
    <location>
        <begin position="188"/>
        <end position="214"/>
    </location>
</feature>
<organism evidence="2">
    <name type="scientific">Tetraodon nigroviridis</name>
    <name type="common">Spotted green pufferfish</name>
    <name type="synonym">Chelonodon nigroviridis</name>
    <dbReference type="NCBI Taxonomy" id="99883"/>
    <lineage>
        <taxon>Eukaryota</taxon>
        <taxon>Metazoa</taxon>
        <taxon>Chordata</taxon>
        <taxon>Craniata</taxon>
        <taxon>Vertebrata</taxon>
        <taxon>Euteleostomi</taxon>
        <taxon>Actinopterygii</taxon>
        <taxon>Neopterygii</taxon>
        <taxon>Teleostei</taxon>
        <taxon>Neoteleostei</taxon>
        <taxon>Acanthomorphata</taxon>
        <taxon>Eupercaria</taxon>
        <taxon>Tetraodontiformes</taxon>
        <taxon>Tetradontoidea</taxon>
        <taxon>Tetraodontidae</taxon>
        <taxon>Tetraodon</taxon>
    </lineage>
</organism>
<name>Q4TAN4_TETNG</name>